<protein>
    <submittedName>
        <fullName evidence="2">Transglycosylase-associated protein</fullName>
    </submittedName>
</protein>
<feature type="compositionally biased region" description="Basic residues" evidence="1">
    <location>
        <begin position="24"/>
        <end position="34"/>
    </location>
</feature>
<gene>
    <name evidence="2" type="ORF">AVDCRST_MAG42-431</name>
</gene>
<reference evidence="2" key="1">
    <citation type="submission" date="2020-02" db="EMBL/GenBank/DDBJ databases">
        <authorList>
            <person name="Meier V. D."/>
        </authorList>
    </citation>
    <scope>NUCLEOTIDE SEQUENCE</scope>
    <source>
        <strain evidence="2">AVDCRST_MAG42</strain>
    </source>
</reference>
<dbReference type="AlphaFoldDB" id="A0A6J4HC91"/>
<organism evidence="2">
    <name type="scientific">uncultured Chthoniobacterales bacterium</name>
    <dbReference type="NCBI Taxonomy" id="1836801"/>
    <lineage>
        <taxon>Bacteria</taxon>
        <taxon>Pseudomonadati</taxon>
        <taxon>Verrucomicrobiota</taxon>
        <taxon>Spartobacteria</taxon>
        <taxon>Chthoniobacterales</taxon>
        <taxon>environmental samples</taxon>
    </lineage>
</organism>
<dbReference type="EMBL" id="CADCTA010000031">
    <property type="protein sequence ID" value="CAA9218380.1"/>
    <property type="molecule type" value="Genomic_DNA"/>
</dbReference>
<accession>A0A6J4HC91</accession>
<name>A0A6J4HC91_9BACT</name>
<feature type="non-terminal residue" evidence="2">
    <location>
        <position position="1"/>
    </location>
</feature>
<feature type="region of interest" description="Disordered" evidence="1">
    <location>
        <begin position="1"/>
        <end position="34"/>
    </location>
</feature>
<evidence type="ECO:0000313" key="2">
    <source>
        <dbReference type="EMBL" id="CAA9218380.1"/>
    </source>
</evidence>
<evidence type="ECO:0000256" key="1">
    <source>
        <dbReference type="SAM" id="MobiDB-lite"/>
    </source>
</evidence>
<sequence length="83" mass="9373">GSALHNPDWSRHRRRRQVSDAWSRSRRLHHHDSARHRGIVCRQLSRPGDGMVCARPAGGIHLLGDRRDDPVADLQDALRTAAV</sequence>
<feature type="non-terminal residue" evidence="2">
    <location>
        <position position="83"/>
    </location>
</feature>
<proteinExistence type="predicted"/>